<dbReference type="InterPro" id="IPR003593">
    <property type="entry name" value="AAA+_ATPase"/>
</dbReference>
<dbReference type="CDD" id="cd03223">
    <property type="entry name" value="ABCD_peroxisomal_ALDP"/>
    <property type="match status" value="1"/>
</dbReference>
<dbReference type="Pfam" id="PF06472">
    <property type="entry name" value="ABC_membrane_2"/>
    <property type="match status" value="1"/>
</dbReference>
<evidence type="ECO:0000313" key="12">
    <source>
        <dbReference type="Proteomes" id="UP000478183"/>
    </source>
</evidence>
<dbReference type="GO" id="GO:0016887">
    <property type="term" value="F:ATP hydrolysis activity"/>
    <property type="evidence" value="ECO:0007669"/>
    <property type="project" value="InterPro"/>
</dbReference>
<feature type="domain" description="ABC transmembrane type-1" evidence="10">
    <location>
        <begin position="53"/>
        <end position="356"/>
    </location>
</feature>
<dbReference type="Gene3D" id="1.20.1560.10">
    <property type="entry name" value="ABC transporter type 1, transmembrane domain"/>
    <property type="match status" value="1"/>
</dbReference>
<keyword evidence="12" id="KW-1185">Reference proteome</keyword>
<keyword evidence="6 8" id="KW-1133">Transmembrane helix</keyword>
<name>A0A6L6JEK9_9RHOB</name>
<dbReference type="GO" id="GO:0140359">
    <property type="term" value="F:ABC-type transporter activity"/>
    <property type="evidence" value="ECO:0007669"/>
    <property type="project" value="InterPro"/>
</dbReference>
<evidence type="ECO:0000259" key="10">
    <source>
        <dbReference type="PROSITE" id="PS50929"/>
    </source>
</evidence>
<evidence type="ECO:0000256" key="6">
    <source>
        <dbReference type="ARBA" id="ARBA00022989"/>
    </source>
</evidence>
<dbReference type="PROSITE" id="PS50893">
    <property type="entry name" value="ABC_TRANSPORTER_2"/>
    <property type="match status" value="1"/>
</dbReference>
<gene>
    <name evidence="11" type="ORF">GL286_15790</name>
</gene>
<reference evidence="11 12" key="1">
    <citation type="submission" date="2019-11" db="EMBL/GenBank/DDBJ databases">
        <authorList>
            <person name="Dong K."/>
        </authorList>
    </citation>
    <scope>NUCLEOTIDE SEQUENCE [LARGE SCALE GENOMIC DNA]</scope>
    <source>
        <strain evidence="11 12">NBRC 111993</strain>
    </source>
</reference>
<dbReference type="EMBL" id="WMIE01000011">
    <property type="protein sequence ID" value="MTH79189.1"/>
    <property type="molecule type" value="Genomic_DNA"/>
</dbReference>
<dbReference type="InterPro" id="IPR050835">
    <property type="entry name" value="ABC_transporter_sub-D"/>
</dbReference>
<evidence type="ECO:0000259" key="9">
    <source>
        <dbReference type="PROSITE" id="PS50893"/>
    </source>
</evidence>
<dbReference type="PANTHER" id="PTHR11384">
    <property type="entry name" value="ATP-BINDING CASSETTE, SUB-FAMILY D MEMBER"/>
    <property type="match status" value="1"/>
</dbReference>
<dbReference type="Pfam" id="PF00005">
    <property type="entry name" value="ABC_tran"/>
    <property type="match status" value="1"/>
</dbReference>
<evidence type="ECO:0000256" key="3">
    <source>
        <dbReference type="ARBA" id="ARBA00022692"/>
    </source>
</evidence>
<proteinExistence type="predicted"/>
<dbReference type="PANTHER" id="PTHR11384:SF59">
    <property type="entry name" value="LYSOSOMAL COBALAMIN TRANSPORTER ABCD4"/>
    <property type="match status" value="1"/>
</dbReference>
<dbReference type="GO" id="GO:0005524">
    <property type="term" value="F:ATP binding"/>
    <property type="evidence" value="ECO:0007669"/>
    <property type="project" value="UniProtKB-KW"/>
</dbReference>
<dbReference type="SUPFAM" id="SSF90123">
    <property type="entry name" value="ABC transporter transmembrane region"/>
    <property type="match status" value="1"/>
</dbReference>
<keyword evidence="2" id="KW-0813">Transport</keyword>
<keyword evidence="3 8" id="KW-0812">Transmembrane</keyword>
<dbReference type="SMART" id="SM00382">
    <property type="entry name" value="AAA"/>
    <property type="match status" value="1"/>
</dbReference>
<dbReference type="Proteomes" id="UP000478183">
    <property type="component" value="Unassembled WGS sequence"/>
</dbReference>
<dbReference type="InterPro" id="IPR017871">
    <property type="entry name" value="ABC_transporter-like_CS"/>
</dbReference>
<dbReference type="PROSITE" id="PS50929">
    <property type="entry name" value="ABC_TM1F"/>
    <property type="match status" value="1"/>
</dbReference>
<evidence type="ECO:0000256" key="5">
    <source>
        <dbReference type="ARBA" id="ARBA00022840"/>
    </source>
</evidence>
<dbReference type="GO" id="GO:0005886">
    <property type="term" value="C:plasma membrane"/>
    <property type="evidence" value="ECO:0007669"/>
    <property type="project" value="UniProtKB-SubCell"/>
</dbReference>
<dbReference type="InterPro" id="IPR036640">
    <property type="entry name" value="ABC1_TM_sf"/>
</dbReference>
<dbReference type="InterPro" id="IPR027417">
    <property type="entry name" value="P-loop_NTPase"/>
</dbReference>
<dbReference type="SUPFAM" id="SSF52540">
    <property type="entry name" value="P-loop containing nucleoside triphosphate hydrolases"/>
    <property type="match status" value="1"/>
</dbReference>
<keyword evidence="4" id="KW-0547">Nucleotide-binding</keyword>
<evidence type="ECO:0000256" key="7">
    <source>
        <dbReference type="ARBA" id="ARBA00023136"/>
    </source>
</evidence>
<comment type="caution">
    <text evidence="11">The sequence shown here is derived from an EMBL/GenBank/DDBJ whole genome shotgun (WGS) entry which is preliminary data.</text>
</comment>
<dbReference type="AlphaFoldDB" id="A0A6L6JEK9"/>
<dbReference type="OrthoDB" id="9810134at2"/>
<dbReference type="PROSITE" id="PS00675">
    <property type="entry name" value="SIGMA54_INTERACT_1"/>
    <property type="match status" value="1"/>
</dbReference>
<keyword evidence="7 8" id="KW-0472">Membrane</keyword>
<feature type="transmembrane region" description="Helical" evidence="8">
    <location>
        <begin position="95"/>
        <end position="114"/>
    </location>
</feature>
<feature type="transmembrane region" description="Helical" evidence="8">
    <location>
        <begin position="173"/>
        <end position="194"/>
    </location>
</feature>
<dbReference type="InterPro" id="IPR003439">
    <property type="entry name" value="ABC_transporter-like_ATP-bd"/>
</dbReference>
<feature type="transmembrane region" description="Helical" evidence="8">
    <location>
        <begin position="206"/>
        <end position="231"/>
    </location>
</feature>
<comment type="subcellular location">
    <subcellularLocation>
        <location evidence="1">Cell membrane</location>
        <topology evidence="1">Multi-pass membrane protein</topology>
    </subcellularLocation>
</comment>
<sequence>MAWVPGRLGSAAREILTTAMADHPDPAPEAISGPSFREIALPFWSGSARRIAWALTLGVVVVVSANVGVLFAINRWSKSFFDTLDQRQIEAIPRMILIFLALLGLSAVINYGMVRLRMGLQAEWRRWLTSRLIGRWLGERTYYKLEVASTGVDVPEARMSDDLKQSLTPVVDLSVGLFNATLATITFIGVLALVGREVQIPRQGGVLTIPYGFVLAAVCYALVMSCLTWVIGRPLIAAVEEQNSAEADLRFELTRVRESAESIALIKGEDEEKRRLTGSLTRLATAIWIIGANHGRITILTNMSAILLPVIPLLIGAPKYIQGGMSLGELMQVSAAFVQVQMAFNWVMDNFIVLASWRAAANRLSVLIGGMDELERTIHGPDDTLIELREDDGQELRLIGLEVRRDDGIVVIDEAEGVITRGERVLVGGESGTGKSTLIRAIAGLWPWGSGQIIIPKSWHIMFLPQTPYLPLGSLRGCLSYPNPPETLSDSDAARVLDRVGLSHFQPRLDDEDRWSHVLSGGERQRIAFARVLLERPDLVVMDEATSALDDDSQSRVMQALVEELPEAALISVAHRPGLDAYHSRRLELKRLDGGVRLVKGDRIGRRLDTRFGRLFNTFGRIQRVEKAVKGPAPVPDPRGKLPGTHDP</sequence>
<evidence type="ECO:0000256" key="4">
    <source>
        <dbReference type="ARBA" id="ARBA00022741"/>
    </source>
</evidence>
<accession>A0A6L6JEK9</accession>
<keyword evidence="5 11" id="KW-0067">ATP-binding</keyword>
<feature type="transmembrane region" description="Helical" evidence="8">
    <location>
        <begin position="51"/>
        <end position="74"/>
    </location>
</feature>
<protein>
    <submittedName>
        <fullName evidence="11">ATP-binding cassette domain-containing protein</fullName>
    </submittedName>
</protein>
<evidence type="ECO:0000256" key="8">
    <source>
        <dbReference type="SAM" id="Phobius"/>
    </source>
</evidence>
<dbReference type="InterPro" id="IPR011527">
    <property type="entry name" value="ABC1_TM_dom"/>
</dbReference>
<evidence type="ECO:0000313" key="11">
    <source>
        <dbReference type="EMBL" id="MTH79189.1"/>
    </source>
</evidence>
<dbReference type="Gene3D" id="3.40.50.300">
    <property type="entry name" value="P-loop containing nucleotide triphosphate hydrolases"/>
    <property type="match status" value="1"/>
</dbReference>
<feature type="domain" description="ABC transporter" evidence="9">
    <location>
        <begin position="396"/>
        <end position="625"/>
    </location>
</feature>
<dbReference type="PROSITE" id="PS00211">
    <property type="entry name" value="ABC_TRANSPORTER_1"/>
    <property type="match status" value="1"/>
</dbReference>
<evidence type="ECO:0000256" key="2">
    <source>
        <dbReference type="ARBA" id="ARBA00022448"/>
    </source>
</evidence>
<dbReference type="InterPro" id="IPR025662">
    <property type="entry name" value="Sigma_54_int_dom_ATP-bd_1"/>
</dbReference>
<evidence type="ECO:0000256" key="1">
    <source>
        <dbReference type="ARBA" id="ARBA00004651"/>
    </source>
</evidence>
<dbReference type="RefSeq" id="WP_155096542.1">
    <property type="nucleotide sequence ID" value="NZ_WMIE01000011.1"/>
</dbReference>
<organism evidence="11 12">
    <name type="scientific">Paracoccus aestuariivivens</name>
    <dbReference type="NCBI Taxonomy" id="1820333"/>
    <lineage>
        <taxon>Bacteria</taxon>
        <taxon>Pseudomonadati</taxon>
        <taxon>Pseudomonadota</taxon>
        <taxon>Alphaproteobacteria</taxon>
        <taxon>Rhodobacterales</taxon>
        <taxon>Paracoccaceae</taxon>
        <taxon>Paracoccus</taxon>
    </lineage>
</organism>